<proteinExistence type="predicted"/>
<evidence type="ECO:0000313" key="2">
    <source>
        <dbReference type="Proteomes" id="UP001159363"/>
    </source>
</evidence>
<comment type="caution">
    <text evidence="1">The sequence shown here is derived from an EMBL/GenBank/DDBJ whole genome shotgun (WGS) entry which is preliminary data.</text>
</comment>
<gene>
    <name evidence="1" type="ORF">PR048_013077</name>
</gene>
<dbReference type="EMBL" id="JARBHB010000004">
    <property type="protein sequence ID" value="KAJ8886865.1"/>
    <property type="molecule type" value="Genomic_DNA"/>
</dbReference>
<name>A0ABQ9HRG8_9NEOP</name>
<keyword evidence="2" id="KW-1185">Reference proteome</keyword>
<organism evidence="1 2">
    <name type="scientific">Dryococelus australis</name>
    <dbReference type="NCBI Taxonomy" id="614101"/>
    <lineage>
        <taxon>Eukaryota</taxon>
        <taxon>Metazoa</taxon>
        <taxon>Ecdysozoa</taxon>
        <taxon>Arthropoda</taxon>
        <taxon>Hexapoda</taxon>
        <taxon>Insecta</taxon>
        <taxon>Pterygota</taxon>
        <taxon>Neoptera</taxon>
        <taxon>Polyneoptera</taxon>
        <taxon>Phasmatodea</taxon>
        <taxon>Verophasmatodea</taxon>
        <taxon>Anareolatae</taxon>
        <taxon>Phasmatidae</taxon>
        <taxon>Eurycanthinae</taxon>
        <taxon>Dryococelus</taxon>
    </lineage>
</organism>
<dbReference type="Proteomes" id="UP001159363">
    <property type="component" value="Chromosome X"/>
</dbReference>
<reference evidence="1 2" key="1">
    <citation type="submission" date="2023-02" db="EMBL/GenBank/DDBJ databases">
        <title>LHISI_Scaffold_Assembly.</title>
        <authorList>
            <person name="Stuart O.P."/>
            <person name="Cleave R."/>
            <person name="Magrath M.J.L."/>
            <person name="Mikheyev A.S."/>
        </authorList>
    </citation>
    <scope>NUCLEOTIDE SEQUENCE [LARGE SCALE GENOMIC DNA]</scope>
    <source>
        <strain evidence="1">Daus_M_001</strain>
        <tissue evidence="1">Leg muscle</tissue>
    </source>
</reference>
<evidence type="ECO:0000313" key="1">
    <source>
        <dbReference type="EMBL" id="KAJ8886865.1"/>
    </source>
</evidence>
<protein>
    <submittedName>
        <fullName evidence="1">Uncharacterized protein</fullName>
    </submittedName>
</protein>
<accession>A0ABQ9HRG8</accession>
<sequence length="84" mass="8950">MCRITSTIRTQPPAKDATTINVNASAVSGMIVIGGDIHKTAWDLMEEAAGEEARLAKEAEVDKDGNPLITVFADGGMAKRSYKN</sequence>